<protein>
    <submittedName>
        <fullName evidence="2">Uncharacterized protein</fullName>
    </submittedName>
</protein>
<dbReference type="Proteomes" id="UP000216133">
    <property type="component" value="Unassembled WGS sequence"/>
</dbReference>
<evidence type="ECO:0000313" key="3">
    <source>
        <dbReference type="Proteomes" id="UP000216133"/>
    </source>
</evidence>
<name>A0A268S0T9_SHOCL</name>
<feature type="transmembrane region" description="Helical" evidence="1">
    <location>
        <begin position="12"/>
        <end position="33"/>
    </location>
</feature>
<sequence>MEEIVQRVGMLDWISVLINVLLLLVTLGTVVFASKTLLMEYSSQVTVSRYKFSSNIDKYYPYYWEVGLMNVGKGYIVKAFILLSVPSKKYKFLKYYFLSKPAVGLNPGENSKLILTLNDEHLKNTNADLNTIKLEVLYQDSLNNIYVVSPGLNEGNKHLESFDELPRRMRKYWLKYWIYNMKIKKAIKQCNTYPKRFFSELQSRQKELENCLNIEQINDKDTK</sequence>
<dbReference type="AlphaFoldDB" id="A0A268S0T9"/>
<accession>A0A268S0T9</accession>
<keyword evidence="1" id="KW-1133">Transmembrane helix</keyword>
<evidence type="ECO:0000256" key="1">
    <source>
        <dbReference type="SAM" id="Phobius"/>
    </source>
</evidence>
<comment type="caution">
    <text evidence="2">The sequence shown here is derived from an EMBL/GenBank/DDBJ whole genome shotgun (WGS) entry which is preliminary data.</text>
</comment>
<evidence type="ECO:0000313" key="2">
    <source>
        <dbReference type="EMBL" id="PAF25301.1"/>
    </source>
</evidence>
<dbReference type="RefSeq" id="WP_095237573.1">
    <property type="nucleotide sequence ID" value="NZ_NPBS01000072.1"/>
</dbReference>
<organism evidence="2 3">
    <name type="scientific">Shouchella clausii</name>
    <name type="common">Alkalihalobacillus clausii</name>
    <dbReference type="NCBI Taxonomy" id="79880"/>
    <lineage>
        <taxon>Bacteria</taxon>
        <taxon>Bacillati</taxon>
        <taxon>Bacillota</taxon>
        <taxon>Bacilli</taxon>
        <taxon>Bacillales</taxon>
        <taxon>Bacillaceae</taxon>
        <taxon>Shouchella</taxon>
    </lineage>
</organism>
<gene>
    <name evidence="2" type="ORF">CHH61_13940</name>
</gene>
<reference evidence="2 3" key="1">
    <citation type="submission" date="2017-07" db="EMBL/GenBank/DDBJ databases">
        <title>Isolation and whole genome analysis of endospore-forming bacteria from heroin.</title>
        <authorList>
            <person name="Kalinowski J."/>
            <person name="Ahrens B."/>
            <person name="Al-Dilaimi A."/>
            <person name="Winkler A."/>
            <person name="Wibberg D."/>
            <person name="Schleenbecker U."/>
            <person name="Ruckert C."/>
            <person name="Wolfel R."/>
            <person name="Grass G."/>
        </authorList>
    </citation>
    <scope>NUCLEOTIDE SEQUENCE [LARGE SCALE GENOMIC DNA]</scope>
    <source>
        <strain evidence="2 3">7523-2</strain>
    </source>
</reference>
<keyword evidence="1" id="KW-0472">Membrane</keyword>
<proteinExistence type="predicted"/>
<dbReference type="EMBL" id="NPBS01000072">
    <property type="protein sequence ID" value="PAF25301.1"/>
    <property type="molecule type" value="Genomic_DNA"/>
</dbReference>
<keyword evidence="1" id="KW-0812">Transmembrane</keyword>
<feature type="transmembrane region" description="Helical" evidence="1">
    <location>
        <begin position="62"/>
        <end position="85"/>
    </location>
</feature>